<reference evidence="5 6" key="1">
    <citation type="submission" date="2022-10" db="EMBL/GenBank/DDBJ databases">
        <title>Roseococcus glaciei nov., sp. nov., isolated from glacier.</title>
        <authorList>
            <person name="Liu Q."/>
            <person name="Xin Y.-H."/>
        </authorList>
    </citation>
    <scope>NUCLEOTIDE SEQUENCE [LARGE SCALE GENOMIC DNA]</scope>
    <source>
        <strain evidence="5 6">MDT2-1-1</strain>
    </source>
</reference>
<organism evidence="5 6">
    <name type="scientific">Sabulicella glaciei</name>
    <dbReference type="NCBI Taxonomy" id="2984948"/>
    <lineage>
        <taxon>Bacteria</taxon>
        <taxon>Pseudomonadati</taxon>
        <taxon>Pseudomonadota</taxon>
        <taxon>Alphaproteobacteria</taxon>
        <taxon>Acetobacterales</taxon>
        <taxon>Acetobacteraceae</taxon>
        <taxon>Sabulicella</taxon>
    </lineage>
</organism>
<evidence type="ECO:0000256" key="2">
    <source>
        <dbReference type="ARBA" id="ARBA00022679"/>
    </source>
</evidence>
<dbReference type="EMBL" id="JAPFQI010000005">
    <property type="protein sequence ID" value="MCW8085883.1"/>
    <property type="molecule type" value="Genomic_DNA"/>
</dbReference>
<dbReference type="Pfam" id="PF08241">
    <property type="entry name" value="Methyltransf_11"/>
    <property type="match status" value="1"/>
</dbReference>
<keyword evidence="3" id="KW-0949">S-adenosyl-L-methionine</keyword>
<evidence type="ECO:0000313" key="5">
    <source>
        <dbReference type="EMBL" id="MCW8085883.1"/>
    </source>
</evidence>
<evidence type="ECO:0000313" key="6">
    <source>
        <dbReference type="Proteomes" id="UP001526430"/>
    </source>
</evidence>
<keyword evidence="2" id="KW-0808">Transferase</keyword>
<dbReference type="RefSeq" id="WP_301589831.1">
    <property type="nucleotide sequence ID" value="NZ_JAPFQI010000005.1"/>
</dbReference>
<keyword evidence="6" id="KW-1185">Reference proteome</keyword>
<dbReference type="GO" id="GO:0008168">
    <property type="term" value="F:methyltransferase activity"/>
    <property type="evidence" value="ECO:0007669"/>
    <property type="project" value="UniProtKB-KW"/>
</dbReference>
<dbReference type="InterPro" id="IPR029063">
    <property type="entry name" value="SAM-dependent_MTases_sf"/>
</dbReference>
<protein>
    <submittedName>
        <fullName evidence="5">Class I SAM-dependent methyltransferase</fullName>
    </submittedName>
</protein>
<name>A0ABT3NVE7_9PROT</name>
<feature type="domain" description="Methyltransferase type 11" evidence="4">
    <location>
        <begin position="44"/>
        <end position="140"/>
    </location>
</feature>
<evidence type="ECO:0000256" key="1">
    <source>
        <dbReference type="ARBA" id="ARBA00022603"/>
    </source>
</evidence>
<dbReference type="PANTHER" id="PTHR43464:SF19">
    <property type="entry name" value="UBIQUINONE BIOSYNTHESIS O-METHYLTRANSFERASE, MITOCHONDRIAL"/>
    <property type="match status" value="1"/>
</dbReference>
<dbReference type="GO" id="GO:0032259">
    <property type="term" value="P:methylation"/>
    <property type="evidence" value="ECO:0007669"/>
    <property type="project" value="UniProtKB-KW"/>
</dbReference>
<keyword evidence="1 5" id="KW-0489">Methyltransferase</keyword>
<dbReference type="Gene3D" id="3.40.50.150">
    <property type="entry name" value="Vaccinia Virus protein VP39"/>
    <property type="match status" value="1"/>
</dbReference>
<gene>
    <name evidence="5" type="ORF">OF850_09620</name>
</gene>
<sequence length="215" mass="22449">MSVPGNAGYAEEADALARVYESVPFARAQTHLLPFLPPARATVLDIGAGTGRDAAGLAALGHRVTAVEPTAELRRRAVALHPDPGIEWVDDSLPDLARLPHTSSFDAILATAVWMHLDAAERARAMSRVAALLRPGGVLALTLRHGPVPPGRRMFAVTAAETVALAEAASLACLHRAEAKDGLLRADVTWDRLVFRKGAALAGGAGGAQNPPSQT</sequence>
<dbReference type="CDD" id="cd02440">
    <property type="entry name" value="AdoMet_MTases"/>
    <property type="match status" value="1"/>
</dbReference>
<comment type="caution">
    <text evidence="5">The sequence shown here is derived from an EMBL/GenBank/DDBJ whole genome shotgun (WGS) entry which is preliminary data.</text>
</comment>
<accession>A0ABT3NVE7</accession>
<dbReference type="Proteomes" id="UP001526430">
    <property type="component" value="Unassembled WGS sequence"/>
</dbReference>
<evidence type="ECO:0000259" key="4">
    <source>
        <dbReference type="Pfam" id="PF08241"/>
    </source>
</evidence>
<evidence type="ECO:0000256" key="3">
    <source>
        <dbReference type="ARBA" id="ARBA00022691"/>
    </source>
</evidence>
<proteinExistence type="predicted"/>
<dbReference type="InterPro" id="IPR013216">
    <property type="entry name" value="Methyltransf_11"/>
</dbReference>
<dbReference type="PANTHER" id="PTHR43464">
    <property type="entry name" value="METHYLTRANSFERASE"/>
    <property type="match status" value="1"/>
</dbReference>
<dbReference type="SUPFAM" id="SSF53335">
    <property type="entry name" value="S-adenosyl-L-methionine-dependent methyltransferases"/>
    <property type="match status" value="1"/>
</dbReference>